<keyword evidence="1" id="KW-0732">Signal</keyword>
<proteinExistence type="predicted"/>
<evidence type="ECO:0000313" key="3">
    <source>
        <dbReference type="Proteomes" id="UP000640509"/>
    </source>
</evidence>
<dbReference type="Pfam" id="PF16233">
    <property type="entry name" value="DUF4893"/>
    <property type="match status" value="1"/>
</dbReference>
<feature type="signal peptide" evidence="1">
    <location>
        <begin position="1"/>
        <end position="20"/>
    </location>
</feature>
<reference evidence="3" key="1">
    <citation type="journal article" date="2019" name="Int. J. Syst. Evol. Microbiol.">
        <title>The Global Catalogue of Microorganisms (GCM) 10K type strain sequencing project: providing services to taxonomists for standard genome sequencing and annotation.</title>
        <authorList>
            <consortium name="The Broad Institute Genomics Platform"/>
            <consortium name="The Broad Institute Genome Sequencing Center for Infectious Disease"/>
            <person name="Wu L."/>
            <person name="Ma J."/>
        </authorList>
    </citation>
    <scope>NUCLEOTIDE SEQUENCE [LARGE SCALE GENOMIC DNA]</scope>
    <source>
        <strain evidence="3">CGMCC 1.15419</strain>
    </source>
</reference>
<dbReference type="RefSeq" id="WP_158247934.1">
    <property type="nucleotide sequence ID" value="NZ_BMIV01000004.1"/>
</dbReference>
<evidence type="ECO:0000256" key="1">
    <source>
        <dbReference type="SAM" id="SignalP"/>
    </source>
</evidence>
<name>A0ABQ1VH50_9RHOB</name>
<keyword evidence="3" id="KW-1185">Reference proteome</keyword>
<organism evidence="2 3">
    <name type="scientific">Paracoccus acridae</name>
    <dbReference type="NCBI Taxonomy" id="1795310"/>
    <lineage>
        <taxon>Bacteria</taxon>
        <taxon>Pseudomonadati</taxon>
        <taxon>Pseudomonadota</taxon>
        <taxon>Alphaproteobacteria</taxon>
        <taxon>Rhodobacterales</taxon>
        <taxon>Paracoccaceae</taxon>
        <taxon>Paracoccus</taxon>
    </lineage>
</organism>
<protein>
    <submittedName>
        <fullName evidence="2">DUF4893 domain-containing protein</fullName>
    </submittedName>
</protein>
<dbReference type="Proteomes" id="UP000640509">
    <property type="component" value="Unassembled WGS sequence"/>
</dbReference>
<dbReference type="InterPro" id="IPR032609">
    <property type="entry name" value="DUF4893"/>
</dbReference>
<evidence type="ECO:0000313" key="2">
    <source>
        <dbReference type="EMBL" id="GGF65154.1"/>
    </source>
</evidence>
<gene>
    <name evidence="2" type="ORF">GCM10011402_16610</name>
</gene>
<accession>A0ABQ1VH50</accession>
<feature type="chain" id="PRO_5045241716" evidence="1">
    <location>
        <begin position="21"/>
        <end position="200"/>
    </location>
</feature>
<sequence>MRRVELLALAALLLPLPVLAQPLPDGPVPRSDDQRRLSEYHAAAGEALLGAFAVGDPADLALLTAGLAGEALSPERAIQDMAGDWSCRMIKLGGLLPITVYSPFRCTISPDGGFEKLTGSQRTKGNIHQDGDRLIYLGTGFVAGDMPPSYENLPAQVDPQASPQFMPEIGVVEMVSDRKGRVLFPAPYLESRFNILLLSR</sequence>
<dbReference type="EMBL" id="BMIV01000004">
    <property type="protein sequence ID" value="GGF65154.1"/>
    <property type="molecule type" value="Genomic_DNA"/>
</dbReference>
<comment type="caution">
    <text evidence="2">The sequence shown here is derived from an EMBL/GenBank/DDBJ whole genome shotgun (WGS) entry which is preliminary data.</text>
</comment>